<dbReference type="InterPro" id="IPR014729">
    <property type="entry name" value="Rossmann-like_a/b/a_fold"/>
</dbReference>
<dbReference type="CDD" id="cd00293">
    <property type="entry name" value="USP-like"/>
    <property type="match status" value="1"/>
</dbReference>
<evidence type="ECO:0000313" key="4">
    <source>
        <dbReference type="Proteomes" id="UP000265341"/>
    </source>
</evidence>
<keyword evidence="4" id="KW-1185">Reference proteome</keyword>
<dbReference type="EMBL" id="QWLA01000014">
    <property type="protein sequence ID" value="RIH88007.1"/>
    <property type="molecule type" value="Genomic_DNA"/>
</dbReference>
<dbReference type="Pfam" id="PF00582">
    <property type="entry name" value="Usp"/>
    <property type="match status" value="1"/>
</dbReference>
<comment type="caution">
    <text evidence="3">The sequence shown here is derived from an EMBL/GenBank/DDBJ whole genome shotgun (WGS) entry which is preliminary data.</text>
</comment>
<gene>
    <name evidence="3" type="ORF">Mrose_01074</name>
</gene>
<name>A0A399ETM7_9DEIN</name>
<dbReference type="PANTHER" id="PTHR46268:SF6">
    <property type="entry name" value="UNIVERSAL STRESS PROTEIN UP12"/>
    <property type="match status" value="1"/>
</dbReference>
<dbReference type="PRINTS" id="PR01438">
    <property type="entry name" value="UNVRSLSTRESS"/>
</dbReference>
<evidence type="ECO:0000259" key="2">
    <source>
        <dbReference type="Pfam" id="PF00582"/>
    </source>
</evidence>
<reference evidence="3 4" key="1">
    <citation type="submission" date="2018-08" db="EMBL/GenBank/DDBJ databases">
        <title>Meiothermus roseus NBRC 110900 genome sequencing project.</title>
        <authorList>
            <person name="Da Costa M.S."/>
            <person name="Albuquerque L."/>
            <person name="Raposo P."/>
            <person name="Froufe H.J.C."/>
            <person name="Barroso C.S."/>
            <person name="Egas C."/>
        </authorList>
    </citation>
    <scope>NUCLEOTIDE SEQUENCE [LARGE SCALE GENOMIC DNA]</scope>
    <source>
        <strain evidence="3 4">NBRC 110900</strain>
    </source>
</reference>
<dbReference type="OrthoDB" id="9794782at2"/>
<feature type="domain" description="UspA" evidence="2">
    <location>
        <begin position="1"/>
        <end position="138"/>
    </location>
</feature>
<dbReference type="SUPFAM" id="SSF52402">
    <property type="entry name" value="Adenine nucleotide alpha hydrolases-like"/>
    <property type="match status" value="1"/>
</dbReference>
<protein>
    <submittedName>
        <fullName evidence="3">Putative universal stress protein</fullName>
    </submittedName>
</protein>
<evidence type="ECO:0000256" key="1">
    <source>
        <dbReference type="ARBA" id="ARBA00008791"/>
    </source>
</evidence>
<evidence type="ECO:0000313" key="3">
    <source>
        <dbReference type="EMBL" id="RIH88007.1"/>
    </source>
</evidence>
<dbReference type="InterPro" id="IPR006015">
    <property type="entry name" value="Universal_stress_UspA"/>
</dbReference>
<dbReference type="RefSeq" id="WP_119276403.1">
    <property type="nucleotide sequence ID" value="NZ_QWLA01000014.1"/>
</dbReference>
<dbReference type="PANTHER" id="PTHR46268">
    <property type="entry name" value="STRESS RESPONSE PROTEIN NHAX"/>
    <property type="match status" value="1"/>
</dbReference>
<comment type="similarity">
    <text evidence="1">Belongs to the universal stress protein A family.</text>
</comment>
<accession>A0A399ETM7</accession>
<dbReference type="Gene3D" id="3.40.50.620">
    <property type="entry name" value="HUPs"/>
    <property type="match status" value="1"/>
</dbReference>
<proteinExistence type="inferred from homology"/>
<sequence length="138" mass="15069">MIKNIVLAFDGSEHAQKAARLAGDLARQYGARLHIIHAYDPVPGYLGEPYLQEVLLRRTEAAREILQRGQEIVGEVPELESEALEGSAAEVILRVAEARQPDLIVMGTRGLGQLRGLLLGSQSQKVVSHAQCPVLLVR</sequence>
<dbReference type="AlphaFoldDB" id="A0A399ETM7"/>
<organism evidence="3 4">
    <name type="scientific">Calidithermus roseus</name>
    <dbReference type="NCBI Taxonomy" id="1644118"/>
    <lineage>
        <taxon>Bacteria</taxon>
        <taxon>Thermotogati</taxon>
        <taxon>Deinococcota</taxon>
        <taxon>Deinococci</taxon>
        <taxon>Thermales</taxon>
        <taxon>Thermaceae</taxon>
        <taxon>Calidithermus</taxon>
    </lineage>
</organism>
<dbReference type="InterPro" id="IPR006016">
    <property type="entry name" value="UspA"/>
</dbReference>
<dbReference type="Proteomes" id="UP000265341">
    <property type="component" value="Unassembled WGS sequence"/>
</dbReference>